<reference evidence="1 2" key="1">
    <citation type="journal article" date="2016" name="Sci. Rep.">
        <title>The Dendrobium catenatum Lindl. genome sequence provides insights into polysaccharide synthase, floral development and adaptive evolution.</title>
        <authorList>
            <person name="Zhang G.Q."/>
            <person name="Xu Q."/>
            <person name="Bian C."/>
            <person name="Tsai W.C."/>
            <person name="Yeh C.M."/>
            <person name="Liu K.W."/>
            <person name="Yoshida K."/>
            <person name="Zhang L.S."/>
            <person name="Chang S.B."/>
            <person name="Chen F."/>
            <person name="Shi Y."/>
            <person name="Su Y.Y."/>
            <person name="Zhang Y.Q."/>
            <person name="Chen L.J."/>
            <person name="Yin Y."/>
            <person name="Lin M."/>
            <person name="Huang H."/>
            <person name="Deng H."/>
            <person name="Wang Z.W."/>
            <person name="Zhu S.L."/>
            <person name="Zhao X."/>
            <person name="Deng C."/>
            <person name="Niu S.C."/>
            <person name="Huang J."/>
            <person name="Wang M."/>
            <person name="Liu G.H."/>
            <person name="Yang H.J."/>
            <person name="Xiao X.J."/>
            <person name="Hsiao Y.Y."/>
            <person name="Wu W.L."/>
            <person name="Chen Y.Y."/>
            <person name="Mitsuda N."/>
            <person name="Ohme-Takagi M."/>
            <person name="Luo Y.B."/>
            <person name="Van de Peer Y."/>
            <person name="Liu Z.J."/>
        </authorList>
    </citation>
    <scope>NUCLEOTIDE SEQUENCE [LARGE SCALE GENOMIC DNA]</scope>
    <source>
        <tissue evidence="1">The whole plant</tissue>
    </source>
</reference>
<reference evidence="1 2" key="2">
    <citation type="journal article" date="2017" name="Nature">
        <title>The Apostasia genome and the evolution of orchids.</title>
        <authorList>
            <person name="Zhang G.Q."/>
            <person name="Liu K.W."/>
            <person name="Li Z."/>
            <person name="Lohaus R."/>
            <person name="Hsiao Y.Y."/>
            <person name="Niu S.C."/>
            <person name="Wang J.Y."/>
            <person name="Lin Y.C."/>
            <person name="Xu Q."/>
            <person name="Chen L.J."/>
            <person name="Yoshida K."/>
            <person name="Fujiwara S."/>
            <person name="Wang Z.W."/>
            <person name="Zhang Y.Q."/>
            <person name="Mitsuda N."/>
            <person name="Wang M."/>
            <person name="Liu G.H."/>
            <person name="Pecoraro L."/>
            <person name="Huang H.X."/>
            <person name="Xiao X.J."/>
            <person name="Lin M."/>
            <person name="Wu X.Y."/>
            <person name="Wu W.L."/>
            <person name="Chen Y.Y."/>
            <person name="Chang S.B."/>
            <person name="Sakamoto S."/>
            <person name="Ohme-Takagi M."/>
            <person name="Yagi M."/>
            <person name="Zeng S.J."/>
            <person name="Shen C.Y."/>
            <person name="Yeh C.M."/>
            <person name="Luo Y.B."/>
            <person name="Tsai W.C."/>
            <person name="Van de Peer Y."/>
            <person name="Liu Z.J."/>
        </authorList>
    </citation>
    <scope>NUCLEOTIDE SEQUENCE [LARGE SCALE GENOMIC DNA]</scope>
    <source>
        <tissue evidence="1">The whole plant</tissue>
    </source>
</reference>
<name>A0A2I0XAU3_9ASPA</name>
<sequence>MKANSLTLNPPRLHSQSNFCAKPLFQSKAFASSVSANRPALIKWHLFSSPISISSSPHQSGQKMKSGNIFVSCVRVDPNMRISLCFSFNGLCAENSSVGKKWLLTRVRRPSSTRRLGSWPLFVLSL</sequence>
<proteinExistence type="predicted"/>
<dbReference type="AlphaFoldDB" id="A0A2I0XAU3"/>
<gene>
    <name evidence="1" type="ORF">MA16_Dca018376</name>
</gene>
<accession>A0A2I0XAU3</accession>
<keyword evidence="2" id="KW-1185">Reference proteome</keyword>
<evidence type="ECO:0000313" key="2">
    <source>
        <dbReference type="Proteomes" id="UP000233837"/>
    </source>
</evidence>
<evidence type="ECO:0000313" key="1">
    <source>
        <dbReference type="EMBL" id="PKU85039.1"/>
    </source>
</evidence>
<dbReference type="Proteomes" id="UP000233837">
    <property type="component" value="Unassembled WGS sequence"/>
</dbReference>
<organism evidence="1 2">
    <name type="scientific">Dendrobium catenatum</name>
    <dbReference type="NCBI Taxonomy" id="906689"/>
    <lineage>
        <taxon>Eukaryota</taxon>
        <taxon>Viridiplantae</taxon>
        <taxon>Streptophyta</taxon>
        <taxon>Embryophyta</taxon>
        <taxon>Tracheophyta</taxon>
        <taxon>Spermatophyta</taxon>
        <taxon>Magnoliopsida</taxon>
        <taxon>Liliopsida</taxon>
        <taxon>Asparagales</taxon>
        <taxon>Orchidaceae</taxon>
        <taxon>Epidendroideae</taxon>
        <taxon>Malaxideae</taxon>
        <taxon>Dendrobiinae</taxon>
        <taxon>Dendrobium</taxon>
    </lineage>
</organism>
<dbReference type="EMBL" id="KZ502006">
    <property type="protein sequence ID" value="PKU85039.1"/>
    <property type="molecule type" value="Genomic_DNA"/>
</dbReference>
<protein>
    <submittedName>
        <fullName evidence="1">Uncharacterized protein</fullName>
    </submittedName>
</protein>